<dbReference type="InterPro" id="IPR029044">
    <property type="entry name" value="Nucleotide-diphossugar_trans"/>
</dbReference>
<evidence type="ECO:0000256" key="3">
    <source>
        <dbReference type="ARBA" id="ARBA00022679"/>
    </source>
</evidence>
<keyword evidence="4" id="KW-1133">Transmembrane helix</keyword>
<dbReference type="GO" id="GO:0016757">
    <property type="term" value="F:glycosyltransferase activity"/>
    <property type="evidence" value="ECO:0007669"/>
    <property type="project" value="UniProtKB-KW"/>
</dbReference>
<evidence type="ECO:0000256" key="1">
    <source>
        <dbReference type="ARBA" id="ARBA00006739"/>
    </source>
</evidence>
<evidence type="ECO:0000259" key="6">
    <source>
        <dbReference type="Pfam" id="PF13632"/>
    </source>
</evidence>
<feature type="transmembrane region" description="Helical" evidence="4">
    <location>
        <begin position="256"/>
        <end position="278"/>
    </location>
</feature>
<gene>
    <name evidence="7" type="ORF">A2Y83_01480</name>
</gene>
<evidence type="ECO:0000313" key="7">
    <source>
        <dbReference type="EMBL" id="OGF20405.1"/>
    </source>
</evidence>
<keyword evidence="3" id="KW-0808">Transferase</keyword>
<evidence type="ECO:0000256" key="2">
    <source>
        <dbReference type="ARBA" id="ARBA00022676"/>
    </source>
</evidence>
<evidence type="ECO:0000313" key="8">
    <source>
        <dbReference type="Proteomes" id="UP000178323"/>
    </source>
</evidence>
<dbReference type="Proteomes" id="UP000178323">
    <property type="component" value="Unassembled WGS sequence"/>
</dbReference>
<feature type="domain" description="Glycosyltransferase 2-like" evidence="5">
    <location>
        <begin position="6"/>
        <end position="117"/>
    </location>
</feature>
<evidence type="ECO:0000256" key="4">
    <source>
        <dbReference type="SAM" id="Phobius"/>
    </source>
</evidence>
<reference evidence="7 8" key="1">
    <citation type="journal article" date="2016" name="Nat. Commun.">
        <title>Thousands of microbial genomes shed light on interconnected biogeochemical processes in an aquifer system.</title>
        <authorList>
            <person name="Anantharaman K."/>
            <person name="Brown C.T."/>
            <person name="Hug L.A."/>
            <person name="Sharon I."/>
            <person name="Castelle C.J."/>
            <person name="Probst A.J."/>
            <person name="Thomas B.C."/>
            <person name="Singh A."/>
            <person name="Wilkins M.J."/>
            <person name="Karaoz U."/>
            <person name="Brodie E.L."/>
            <person name="Williams K.H."/>
            <person name="Hubbard S.S."/>
            <person name="Banfield J.F."/>
        </authorList>
    </citation>
    <scope>NUCLEOTIDE SEQUENCE [LARGE SCALE GENOMIC DNA]</scope>
</reference>
<dbReference type="Gene3D" id="3.90.550.10">
    <property type="entry name" value="Spore Coat Polysaccharide Biosynthesis Protein SpsA, Chain A"/>
    <property type="match status" value="1"/>
</dbReference>
<evidence type="ECO:0000259" key="5">
    <source>
        <dbReference type="Pfam" id="PF00535"/>
    </source>
</evidence>
<accession>A0A1F5S136</accession>
<feature type="domain" description="Glycosyltransferase 2-like" evidence="6">
    <location>
        <begin position="179"/>
        <end position="233"/>
    </location>
</feature>
<dbReference type="Pfam" id="PF13632">
    <property type="entry name" value="Glyco_trans_2_3"/>
    <property type="match status" value="1"/>
</dbReference>
<dbReference type="SUPFAM" id="SSF53448">
    <property type="entry name" value="Nucleotide-diphospho-sugar transferases"/>
    <property type="match status" value="1"/>
</dbReference>
<organism evidence="7 8">
    <name type="scientific">Candidatus Falkowbacteria bacterium RBG_13_39_14</name>
    <dbReference type="NCBI Taxonomy" id="1797985"/>
    <lineage>
        <taxon>Bacteria</taxon>
        <taxon>Candidatus Falkowiibacteriota</taxon>
    </lineage>
</organism>
<comment type="caution">
    <text evidence="7">The sequence shown here is derived from an EMBL/GenBank/DDBJ whole genome shotgun (WGS) entry which is preliminary data.</text>
</comment>
<keyword evidence="4" id="KW-0812">Transmembrane</keyword>
<dbReference type="PANTHER" id="PTHR43179:SF12">
    <property type="entry name" value="GALACTOFURANOSYLTRANSFERASE GLFT2"/>
    <property type="match status" value="1"/>
</dbReference>
<sequence>MPKVAVIILTWNGIRYLPDCLGNLIKQDYEKVNREFIVVDNASTDGAAEYVKTNFPEFSLIENDKNYGFDKGNNIGMKYALDKGYDYIVLLNQDTAVDPSWLSELVNVAESDKKIGGAQSLMLYWDERDIINSIGNQLHFLGFGFCEGNRKKLEIGPSNTAGKNCKLEIISDITYASSSAVLYRANVLKEVGCFDEEFFLYHEDTDLSFKIKMAGYRVVLAPKSIMYHNYEFSRSIKKYYYMERNRYRILLTYFKLPTLILIFPAFIAMEGGMWLFAFKGGWTREKLRAYGYILSPKNLADIYKKHRRVMETRKLSDKEFTKNFVGEIMYQEIDNPLLRYIANPMFRVYWALVWRIIWW</sequence>
<dbReference type="AlphaFoldDB" id="A0A1F5S136"/>
<dbReference type="STRING" id="1797985.A2Y83_01480"/>
<keyword evidence="2" id="KW-0328">Glycosyltransferase</keyword>
<protein>
    <recommendedName>
        <fullName evidence="5 6">Glycosyltransferase 2-like domain-containing protein</fullName>
    </recommendedName>
</protein>
<comment type="similarity">
    <text evidence="1">Belongs to the glycosyltransferase 2 family.</text>
</comment>
<dbReference type="EMBL" id="MFFS01000088">
    <property type="protein sequence ID" value="OGF20405.1"/>
    <property type="molecule type" value="Genomic_DNA"/>
</dbReference>
<proteinExistence type="inferred from homology"/>
<dbReference type="InterPro" id="IPR001173">
    <property type="entry name" value="Glyco_trans_2-like"/>
</dbReference>
<dbReference type="Pfam" id="PF00535">
    <property type="entry name" value="Glycos_transf_2"/>
    <property type="match status" value="1"/>
</dbReference>
<keyword evidence="4" id="KW-0472">Membrane</keyword>
<dbReference type="PANTHER" id="PTHR43179">
    <property type="entry name" value="RHAMNOSYLTRANSFERASE WBBL"/>
    <property type="match status" value="1"/>
</dbReference>
<dbReference type="CDD" id="cd04186">
    <property type="entry name" value="GT_2_like_c"/>
    <property type="match status" value="1"/>
</dbReference>
<name>A0A1F5S136_9BACT</name>